<dbReference type="InterPro" id="IPR023375">
    <property type="entry name" value="ADC_dom_sf"/>
</dbReference>
<organism evidence="1">
    <name type="scientific">marine metagenome</name>
    <dbReference type="NCBI Taxonomy" id="408172"/>
    <lineage>
        <taxon>unclassified sequences</taxon>
        <taxon>metagenomes</taxon>
        <taxon>ecological metagenomes</taxon>
    </lineage>
</organism>
<dbReference type="GO" id="GO:0016829">
    <property type="term" value="F:lyase activity"/>
    <property type="evidence" value="ECO:0007669"/>
    <property type="project" value="InterPro"/>
</dbReference>
<name>A0A381V3B7_9ZZZZ</name>
<proteinExistence type="predicted"/>
<accession>A0A381V3B7</accession>
<dbReference type="Pfam" id="PF06314">
    <property type="entry name" value="ADC"/>
    <property type="match status" value="1"/>
</dbReference>
<dbReference type="EMBL" id="UINC01007516">
    <property type="protein sequence ID" value="SVA33753.1"/>
    <property type="molecule type" value="Genomic_DNA"/>
</dbReference>
<evidence type="ECO:0000313" key="1">
    <source>
        <dbReference type="EMBL" id="SVA33753.1"/>
    </source>
</evidence>
<dbReference type="Gene3D" id="2.40.400.10">
    <property type="entry name" value="Acetoacetate decarboxylase-like"/>
    <property type="match status" value="1"/>
</dbReference>
<reference evidence="1" key="1">
    <citation type="submission" date="2018-05" db="EMBL/GenBank/DDBJ databases">
        <authorList>
            <person name="Lanie J.A."/>
            <person name="Ng W.-L."/>
            <person name="Kazmierczak K.M."/>
            <person name="Andrzejewski T.M."/>
            <person name="Davidsen T.M."/>
            <person name="Wayne K.J."/>
            <person name="Tettelin H."/>
            <person name="Glass J.I."/>
            <person name="Rusch D."/>
            <person name="Podicherti R."/>
            <person name="Tsui H.-C.T."/>
            <person name="Winkler M.E."/>
        </authorList>
    </citation>
    <scope>NUCLEOTIDE SEQUENCE</scope>
</reference>
<dbReference type="AlphaFoldDB" id="A0A381V3B7"/>
<protein>
    <submittedName>
        <fullName evidence="1">Uncharacterized protein</fullName>
    </submittedName>
</protein>
<gene>
    <name evidence="1" type="ORF">METZ01_LOCUS86607</name>
</gene>
<sequence>MDQGICVAKGISIPWSANYGAFEESVVTVPCAFEGQAGYFTPAVFLNSRSSIPAGREIYGTPKVFAGHHREYG</sequence>
<dbReference type="InterPro" id="IPR010451">
    <property type="entry name" value="Acetoacetate_decarboxylase"/>
</dbReference>
<dbReference type="SUPFAM" id="SSF160104">
    <property type="entry name" value="Acetoacetate decarboxylase-like"/>
    <property type="match status" value="1"/>
</dbReference>